<evidence type="ECO:0000313" key="3">
    <source>
        <dbReference type="Proteomes" id="UP000796880"/>
    </source>
</evidence>
<dbReference type="PANTHER" id="PTHR34191">
    <property type="entry name" value="LATE EMBRYOGENESIS ABUNDANT PROTEIN (LEA) FAMILY PROTEIN"/>
    <property type="match status" value="1"/>
</dbReference>
<protein>
    <submittedName>
        <fullName evidence="2">Uncharacterized protein</fullName>
    </submittedName>
</protein>
<accession>A0A8K0HQY0</accession>
<dbReference type="InterPro" id="IPR039624">
    <property type="entry name" value="LEA1/2/D7/KIN2"/>
</dbReference>
<dbReference type="EMBL" id="VOIH02000001">
    <property type="protein sequence ID" value="KAF3457486.1"/>
    <property type="molecule type" value="Genomic_DNA"/>
</dbReference>
<dbReference type="AlphaFoldDB" id="A0A8K0HQY0"/>
<keyword evidence="3" id="KW-1185">Reference proteome</keyword>
<comment type="caution">
    <text evidence="2">The sequence shown here is derived from an EMBL/GenBank/DDBJ whole genome shotgun (WGS) entry which is preliminary data.</text>
</comment>
<dbReference type="PANTHER" id="PTHR34191:SF20">
    <property type="entry name" value="LATE EMBRYOGENESIS ABUNDANT PROTEIN (LEA) FAMILY PROTEIN"/>
    <property type="match status" value="1"/>
</dbReference>
<sequence>MDKLGSLVYAVDECRRLNDHVTSHVYGLEQKTEEWIQSTKETANAAKDRAANATQSASQSAEQKKDEAAGFLQQTGEQVKNMAQGAVDTVKNTLGMNDDNRN</sequence>
<proteinExistence type="predicted"/>
<dbReference type="Gene3D" id="1.20.120.20">
    <property type="entry name" value="Apolipoprotein"/>
    <property type="match status" value="1"/>
</dbReference>
<name>A0A8K0HQY0_9ROSA</name>
<evidence type="ECO:0000313" key="2">
    <source>
        <dbReference type="EMBL" id="KAF3457486.1"/>
    </source>
</evidence>
<feature type="region of interest" description="Disordered" evidence="1">
    <location>
        <begin position="40"/>
        <end position="69"/>
    </location>
</feature>
<reference evidence="2" key="1">
    <citation type="submission" date="2020-03" db="EMBL/GenBank/DDBJ databases">
        <title>A high-quality chromosome-level genome assembly of a woody plant with both climbing and erect habits, Rhamnella rubrinervis.</title>
        <authorList>
            <person name="Lu Z."/>
            <person name="Yang Y."/>
            <person name="Zhu X."/>
            <person name="Sun Y."/>
        </authorList>
    </citation>
    <scope>NUCLEOTIDE SEQUENCE</scope>
    <source>
        <strain evidence="2">BYM</strain>
        <tissue evidence="2">Leaf</tissue>
    </source>
</reference>
<evidence type="ECO:0000256" key="1">
    <source>
        <dbReference type="SAM" id="MobiDB-lite"/>
    </source>
</evidence>
<gene>
    <name evidence="2" type="ORF">FNV43_RR02144</name>
</gene>
<organism evidence="2 3">
    <name type="scientific">Rhamnella rubrinervis</name>
    <dbReference type="NCBI Taxonomy" id="2594499"/>
    <lineage>
        <taxon>Eukaryota</taxon>
        <taxon>Viridiplantae</taxon>
        <taxon>Streptophyta</taxon>
        <taxon>Embryophyta</taxon>
        <taxon>Tracheophyta</taxon>
        <taxon>Spermatophyta</taxon>
        <taxon>Magnoliopsida</taxon>
        <taxon>eudicotyledons</taxon>
        <taxon>Gunneridae</taxon>
        <taxon>Pentapetalae</taxon>
        <taxon>rosids</taxon>
        <taxon>fabids</taxon>
        <taxon>Rosales</taxon>
        <taxon>Rhamnaceae</taxon>
        <taxon>rhamnoid group</taxon>
        <taxon>Rhamneae</taxon>
        <taxon>Rhamnella</taxon>
    </lineage>
</organism>
<feature type="compositionally biased region" description="Low complexity" evidence="1">
    <location>
        <begin position="51"/>
        <end position="61"/>
    </location>
</feature>
<dbReference type="Proteomes" id="UP000796880">
    <property type="component" value="Unassembled WGS sequence"/>
</dbReference>
<dbReference type="OrthoDB" id="1894923at2759"/>